<dbReference type="EMBL" id="CALLCH030000018">
    <property type="protein sequence ID" value="CAI4218385.1"/>
    <property type="molecule type" value="Genomic_DNA"/>
</dbReference>
<dbReference type="GO" id="GO:0071949">
    <property type="term" value="F:FAD binding"/>
    <property type="evidence" value="ECO:0007669"/>
    <property type="project" value="InterPro"/>
</dbReference>
<evidence type="ECO:0000256" key="2">
    <source>
        <dbReference type="ARBA" id="ARBA00005466"/>
    </source>
</evidence>
<keyword evidence="5" id="KW-0560">Oxidoreductase</keyword>
<evidence type="ECO:0000256" key="5">
    <source>
        <dbReference type="ARBA" id="ARBA00023002"/>
    </source>
</evidence>
<feature type="domain" description="FAD-binding PCMH-type" evidence="6">
    <location>
        <begin position="1"/>
        <end position="115"/>
    </location>
</feature>
<keyword evidence="3" id="KW-0285">Flavoprotein</keyword>
<dbReference type="GO" id="GO:0016491">
    <property type="term" value="F:oxidoreductase activity"/>
    <property type="evidence" value="ECO:0007669"/>
    <property type="project" value="UniProtKB-KW"/>
</dbReference>
<organism evidence="7 8">
    <name type="scientific">Parascedosporium putredinis</name>
    <dbReference type="NCBI Taxonomy" id="1442378"/>
    <lineage>
        <taxon>Eukaryota</taxon>
        <taxon>Fungi</taxon>
        <taxon>Dikarya</taxon>
        <taxon>Ascomycota</taxon>
        <taxon>Pezizomycotina</taxon>
        <taxon>Sordariomycetes</taxon>
        <taxon>Hypocreomycetidae</taxon>
        <taxon>Microascales</taxon>
        <taxon>Microascaceae</taxon>
        <taxon>Parascedosporium</taxon>
    </lineage>
</organism>
<dbReference type="InterPro" id="IPR036318">
    <property type="entry name" value="FAD-bd_PCMH-like_sf"/>
</dbReference>
<evidence type="ECO:0000259" key="6">
    <source>
        <dbReference type="PROSITE" id="PS51387"/>
    </source>
</evidence>
<name>A0A9P1H9F5_9PEZI</name>
<dbReference type="InterPro" id="IPR016169">
    <property type="entry name" value="FAD-bd_PCMH_sub2"/>
</dbReference>
<evidence type="ECO:0000256" key="4">
    <source>
        <dbReference type="ARBA" id="ARBA00022827"/>
    </source>
</evidence>
<dbReference type="SUPFAM" id="SSF56176">
    <property type="entry name" value="FAD-binding/transporter-associated domain-like"/>
    <property type="match status" value="1"/>
</dbReference>
<dbReference type="PANTHER" id="PTHR42973">
    <property type="entry name" value="BINDING OXIDOREDUCTASE, PUTATIVE (AFU_ORTHOLOGUE AFUA_1G17690)-RELATED"/>
    <property type="match status" value="1"/>
</dbReference>
<dbReference type="Gene3D" id="3.40.462.20">
    <property type="match status" value="1"/>
</dbReference>
<dbReference type="PANTHER" id="PTHR42973:SF39">
    <property type="entry name" value="FAD-BINDING PCMH-TYPE DOMAIN-CONTAINING PROTEIN"/>
    <property type="match status" value="1"/>
</dbReference>
<dbReference type="AlphaFoldDB" id="A0A9P1H9F5"/>
<dbReference type="InterPro" id="IPR016166">
    <property type="entry name" value="FAD-bd_PCMH"/>
</dbReference>
<dbReference type="PROSITE" id="PS51387">
    <property type="entry name" value="FAD_PCMH"/>
    <property type="match status" value="1"/>
</dbReference>
<comment type="cofactor">
    <cofactor evidence="1">
        <name>FAD</name>
        <dbReference type="ChEBI" id="CHEBI:57692"/>
    </cofactor>
</comment>
<evidence type="ECO:0000256" key="1">
    <source>
        <dbReference type="ARBA" id="ARBA00001974"/>
    </source>
</evidence>
<dbReference type="InterPro" id="IPR050416">
    <property type="entry name" value="FAD-linked_Oxidoreductase"/>
</dbReference>
<keyword evidence="4" id="KW-0274">FAD</keyword>
<reference evidence="7" key="1">
    <citation type="submission" date="2022-11" db="EMBL/GenBank/DDBJ databases">
        <authorList>
            <person name="Scott C."/>
            <person name="Bruce N."/>
        </authorList>
    </citation>
    <scope>NUCLEOTIDE SEQUENCE</scope>
</reference>
<dbReference type="Proteomes" id="UP000838763">
    <property type="component" value="Unassembled WGS sequence"/>
</dbReference>
<comment type="caution">
    <text evidence="7">The sequence shown here is derived from an EMBL/GenBank/DDBJ whole genome shotgun (WGS) entry which is preliminary data.</text>
</comment>
<evidence type="ECO:0000313" key="7">
    <source>
        <dbReference type="EMBL" id="CAI4218385.1"/>
    </source>
</evidence>
<evidence type="ECO:0000256" key="3">
    <source>
        <dbReference type="ARBA" id="ARBA00022630"/>
    </source>
</evidence>
<comment type="similarity">
    <text evidence="2">Belongs to the oxygen-dependent FAD-linked oxidoreductase family.</text>
</comment>
<evidence type="ECO:0000313" key="8">
    <source>
        <dbReference type="Proteomes" id="UP000838763"/>
    </source>
</evidence>
<sequence length="337" mass="37626">MKGITVSGDGAYAEFQPGLTSGELLRALWAQGKETVTGSCLCAGIMGIMLGGGHGYLQGLYGFPTDQILEMRVVLANGTLAVASAEENEDLFWGLRGAGHNFGIVTLTRYKVYPSGPKWSQARLVFPGSHLEQIFTLSNDYLSIDSHPAGLILWYVFSRRPDLAQEPVIVMDLIYRGDLAELENLSSRFIALGALEVSMYTEIEYPDLYKLNTIDETSVVCKKGAYRHLFRSYLKRHSPEALRAVYNIFSNVITRTPVWTYYNESYAADILSATQDMKRIIVESSGEGQQNSYVNYAVGDETLAEIYGSAPWRVEKLKRLKSQYDPQGKFNFYLPLA</sequence>
<accession>A0A9P1H9F5</accession>
<protein>
    <recommendedName>
        <fullName evidence="6">FAD-binding PCMH-type domain-containing protein</fullName>
    </recommendedName>
</protein>
<keyword evidence="8" id="KW-1185">Reference proteome</keyword>
<dbReference type="OrthoDB" id="9996127at2759"/>
<dbReference type="InterPro" id="IPR006094">
    <property type="entry name" value="Oxid_FAD_bind_N"/>
</dbReference>
<dbReference type="Gene3D" id="3.30.465.10">
    <property type="match status" value="1"/>
</dbReference>
<proteinExistence type="inferred from homology"/>
<dbReference type="Pfam" id="PF01565">
    <property type="entry name" value="FAD_binding_4"/>
    <property type="match status" value="1"/>
</dbReference>
<gene>
    <name evidence="7" type="ORF">PPNO1_LOCUS7975</name>
</gene>